<sequence length="208" mass="23075">MSRLAGVFSGVFLLLALYCGLDPFKHSAISGIKDFKVYRVDAAPWSKIPVEKDTQNLLQKSGIMPLGLRFDKRTGDLYIADAYFGLMKVGLEGGLEETLTTEAEGVPLVFTNDLYIDDEGNAYFTDSSTKYQRRNLVQLVYSVEDSGRCKGQVIEVGEKTGTSKVMAVLPGYPDKSDQMKELPIPIKLRSLLYLRGQLQAIVVKYSAE</sequence>
<dbReference type="EMBL" id="JACEIK010007936">
    <property type="protein sequence ID" value="MCE3050831.1"/>
    <property type="molecule type" value="Genomic_DNA"/>
</dbReference>
<dbReference type="InterPro" id="IPR011042">
    <property type="entry name" value="6-blade_b-propeller_TolB-like"/>
</dbReference>
<proteinExistence type="predicted"/>
<evidence type="ECO:0008006" key="4">
    <source>
        <dbReference type="Google" id="ProtNLM"/>
    </source>
</evidence>
<dbReference type="SUPFAM" id="SSF63829">
    <property type="entry name" value="Calcium-dependent phosphotriesterase"/>
    <property type="match status" value="1"/>
</dbReference>
<organism evidence="2 3">
    <name type="scientific">Datura stramonium</name>
    <name type="common">Jimsonweed</name>
    <name type="synonym">Common thornapple</name>
    <dbReference type="NCBI Taxonomy" id="4076"/>
    <lineage>
        <taxon>Eukaryota</taxon>
        <taxon>Viridiplantae</taxon>
        <taxon>Streptophyta</taxon>
        <taxon>Embryophyta</taxon>
        <taxon>Tracheophyta</taxon>
        <taxon>Spermatophyta</taxon>
        <taxon>Magnoliopsida</taxon>
        <taxon>eudicotyledons</taxon>
        <taxon>Gunneridae</taxon>
        <taxon>Pentapetalae</taxon>
        <taxon>asterids</taxon>
        <taxon>lamiids</taxon>
        <taxon>Solanales</taxon>
        <taxon>Solanaceae</taxon>
        <taxon>Solanoideae</taxon>
        <taxon>Datureae</taxon>
        <taxon>Datura</taxon>
    </lineage>
</organism>
<dbReference type="PANTHER" id="PTHR10426">
    <property type="entry name" value="STRICTOSIDINE SYNTHASE-RELATED"/>
    <property type="match status" value="1"/>
</dbReference>
<keyword evidence="1" id="KW-0732">Signal</keyword>
<feature type="signal peptide" evidence="1">
    <location>
        <begin position="1"/>
        <end position="20"/>
    </location>
</feature>
<name>A0ABS8WLL1_DATST</name>
<reference evidence="2 3" key="1">
    <citation type="journal article" date="2021" name="BMC Genomics">
        <title>Datura genome reveals duplications of psychoactive alkaloid biosynthetic genes and high mutation rate following tissue culture.</title>
        <authorList>
            <person name="Rajewski A."/>
            <person name="Carter-House D."/>
            <person name="Stajich J."/>
            <person name="Litt A."/>
        </authorList>
    </citation>
    <scope>NUCLEOTIDE SEQUENCE [LARGE SCALE GENOMIC DNA]</scope>
    <source>
        <strain evidence="2">AR-01</strain>
    </source>
</reference>
<feature type="chain" id="PRO_5046859845" description="Strictosidine synthase" evidence="1">
    <location>
        <begin position="21"/>
        <end position="208"/>
    </location>
</feature>
<dbReference type="Proteomes" id="UP000823775">
    <property type="component" value="Unassembled WGS sequence"/>
</dbReference>
<accession>A0ABS8WLL1</accession>
<gene>
    <name evidence="2" type="ORF">HAX54_048263</name>
</gene>
<protein>
    <recommendedName>
        <fullName evidence="4">Strictosidine synthase</fullName>
    </recommendedName>
</protein>
<evidence type="ECO:0000313" key="3">
    <source>
        <dbReference type="Proteomes" id="UP000823775"/>
    </source>
</evidence>
<comment type="caution">
    <text evidence="2">The sequence shown here is derived from an EMBL/GenBank/DDBJ whole genome shotgun (WGS) entry which is preliminary data.</text>
</comment>
<evidence type="ECO:0000256" key="1">
    <source>
        <dbReference type="SAM" id="SignalP"/>
    </source>
</evidence>
<dbReference type="Gene3D" id="2.120.10.30">
    <property type="entry name" value="TolB, C-terminal domain"/>
    <property type="match status" value="1"/>
</dbReference>
<feature type="non-terminal residue" evidence="2">
    <location>
        <position position="208"/>
    </location>
</feature>
<keyword evidence="3" id="KW-1185">Reference proteome</keyword>
<dbReference type="PANTHER" id="PTHR10426:SF134">
    <property type="entry name" value="PROTEIN STRICTOSIDINE SYNTHASE-LIKE 3-LIKE"/>
    <property type="match status" value="1"/>
</dbReference>
<evidence type="ECO:0000313" key="2">
    <source>
        <dbReference type="EMBL" id="MCE3050831.1"/>
    </source>
</evidence>